<dbReference type="InterPro" id="IPR013087">
    <property type="entry name" value="Znf_C2H2_type"/>
</dbReference>
<gene>
    <name evidence="2" type="ORF">FWK35_00024360</name>
</gene>
<dbReference type="AlphaFoldDB" id="A0A6G0XJJ6"/>
<dbReference type="EMBL" id="VUJU01007788">
    <property type="protein sequence ID" value="KAF0740539.1"/>
    <property type="molecule type" value="Genomic_DNA"/>
</dbReference>
<keyword evidence="3" id="KW-1185">Reference proteome</keyword>
<dbReference type="OrthoDB" id="6628280at2759"/>
<evidence type="ECO:0000313" key="3">
    <source>
        <dbReference type="Proteomes" id="UP000478052"/>
    </source>
</evidence>
<accession>A0A6G0XJJ6</accession>
<sequence>MASDRSHLIVGMAKGSVEAHVKAPEPSIPQINLMYPQFCDWWFFYHPPVIDKSNTVYEHKLTMVQNYTFLFIRCPFCQEQYIYEMGLIYHIMYSHIAIQNNIKKRVRHSEDLLITIASAITELSVNTDSLNSISLFHYVKSYGIRTPDVNTFNNFIIENSGAIQCIVNSKTNASNNFYIIKYLQFIYVLSRYTDKKILQRETQAVKHYTQYLTSSKQINHIQPQNNNNHSMPQKLFKKIQKIPAPSKFNTTDINFITTIPSLDYFILNTISYNNKQQIIDDLQIPEKHLLTHAYKKKKYLSKLHLILKYINKFKYLTNGILDENNKKIMNFLQFININNLLSLEKLLRQFEDEMDSWRPNHVISLSYEPTRIHSSTNIHSLIIDQYEVLQFSIPASNDCNHAIILVCLIRMETRRTLLNIYDHIKIIMCVIKFNFIDKKSFKKILKELVFQNYLTIEFITTHIIYNLNMEQIMEEINKNINTNKYINQIMTISRETYYTTGLPHNFNPKNKIKKHSQYNNNNIFNRFQTKIIYTQQYIENILHTNFNNITTNNIEEHYINEIKN</sequence>
<organism evidence="2 3">
    <name type="scientific">Aphis craccivora</name>
    <name type="common">Cowpea aphid</name>
    <dbReference type="NCBI Taxonomy" id="307492"/>
    <lineage>
        <taxon>Eukaryota</taxon>
        <taxon>Metazoa</taxon>
        <taxon>Ecdysozoa</taxon>
        <taxon>Arthropoda</taxon>
        <taxon>Hexapoda</taxon>
        <taxon>Insecta</taxon>
        <taxon>Pterygota</taxon>
        <taxon>Neoptera</taxon>
        <taxon>Paraneoptera</taxon>
        <taxon>Hemiptera</taxon>
        <taxon>Sternorrhyncha</taxon>
        <taxon>Aphidomorpha</taxon>
        <taxon>Aphidoidea</taxon>
        <taxon>Aphididae</taxon>
        <taxon>Aphidini</taxon>
        <taxon>Aphis</taxon>
        <taxon>Aphis</taxon>
    </lineage>
</organism>
<evidence type="ECO:0000313" key="2">
    <source>
        <dbReference type="EMBL" id="KAF0740539.1"/>
    </source>
</evidence>
<feature type="domain" description="C2H2-type" evidence="1">
    <location>
        <begin position="74"/>
        <end position="95"/>
    </location>
</feature>
<reference evidence="2 3" key="1">
    <citation type="submission" date="2019-08" db="EMBL/GenBank/DDBJ databases">
        <title>Whole genome of Aphis craccivora.</title>
        <authorList>
            <person name="Voronova N.V."/>
            <person name="Shulinski R.S."/>
            <person name="Bandarenka Y.V."/>
            <person name="Zhorov D.G."/>
            <person name="Warner D."/>
        </authorList>
    </citation>
    <scope>NUCLEOTIDE SEQUENCE [LARGE SCALE GENOMIC DNA]</scope>
    <source>
        <strain evidence="2">180601</strain>
        <tissue evidence="2">Whole Body</tissue>
    </source>
</reference>
<protein>
    <recommendedName>
        <fullName evidence="1">C2H2-type domain-containing protein</fullName>
    </recommendedName>
</protein>
<dbReference type="PROSITE" id="PS00028">
    <property type="entry name" value="ZINC_FINGER_C2H2_1"/>
    <property type="match status" value="1"/>
</dbReference>
<comment type="caution">
    <text evidence="2">The sequence shown here is derived from an EMBL/GenBank/DDBJ whole genome shotgun (WGS) entry which is preliminary data.</text>
</comment>
<proteinExistence type="predicted"/>
<evidence type="ECO:0000259" key="1">
    <source>
        <dbReference type="PROSITE" id="PS00028"/>
    </source>
</evidence>
<dbReference type="Proteomes" id="UP000478052">
    <property type="component" value="Unassembled WGS sequence"/>
</dbReference>
<name>A0A6G0XJJ6_APHCR</name>